<evidence type="ECO:0008006" key="3">
    <source>
        <dbReference type="Google" id="ProtNLM"/>
    </source>
</evidence>
<name>A0A451A2X8_9GAMM</name>
<accession>A0A451A2X8</accession>
<evidence type="ECO:0000313" key="2">
    <source>
        <dbReference type="EMBL" id="VFK69759.1"/>
    </source>
</evidence>
<dbReference type="EMBL" id="CAADFV010000211">
    <property type="protein sequence ID" value="VFK69759.1"/>
    <property type="molecule type" value="Genomic_DNA"/>
</dbReference>
<gene>
    <name evidence="2" type="ORF">BECKTUN1418E_GA0071001_12111</name>
    <name evidence="1" type="ORF">BECKTUN1418F_GA0071002_12111</name>
</gene>
<proteinExistence type="predicted"/>
<dbReference type="EMBL" id="CAADFY010000211">
    <property type="protein sequence ID" value="VFK60352.1"/>
    <property type="molecule type" value="Genomic_DNA"/>
</dbReference>
<organism evidence="1">
    <name type="scientific">Candidatus Kentrum sp. TUN</name>
    <dbReference type="NCBI Taxonomy" id="2126343"/>
    <lineage>
        <taxon>Bacteria</taxon>
        <taxon>Pseudomonadati</taxon>
        <taxon>Pseudomonadota</taxon>
        <taxon>Gammaproteobacteria</taxon>
        <taxon>Candidatus Kentrum</taxon>
    </lineage>
</organism>
<protein>
    <recommendedName>
        <fullName evidence="3">DUF4276 family protein</fullName>
    </recommendedName>
</protein>
<sequence>MAVGKTKITLWALESDYDAEAVGIMARNILAKHQKKADIQAQGKPSRNISKRGRQGLEKSVENYLKESSCVIFMLDRDGPMSKAQRRKEPDSLINQVQDVVFGFKGRVHLVEAINELEAWLLVDCLGIFFSSHGRFRFREVMMMLPLSRAAIIIERIPFSRASRTQ</sequence>
<evidence type="ECO:0000313" key="1">
    <source>
        <dbReference type="EMBL" id="VFK60352.1"/>
    </source>
</evidence>
<reference evidence="1" key="1">
    <citation type="submission" date="2019-02" db="EMBL/GenBank/DDBJ databases">
        <authorList>
            <person name="Gruber-Vodicka R. H."/>
            <person name="Seah K. B. B."/>
        </authorList>
    </citation>
    <scope>NUCLEOTIDE SEQUENCE</scope>
    <source>
        <strain evidence="2">BECK_BY2</strain>
        <strain evidence="1">BECK_BY3</strain>
    </source>
</reference>
<dbReference type="AlphaFoldDB" id="A0A451A2X8"/>